<name>B1YBC4_PYRNV</name>
<dbReference type="AlphaFoldDB" id="B1YBC4"/>
<dbReference type="GeneID" id="6166050"/>
<dbReference type="OrthoDB" id="29287at2157"/>
<dbReference type="HOGENOM" id="CLU_1381454_0_0_2"/>
<dbReference type="EMBL" id="CP001014">
    <property type="protein sequence ID" value="ACB39255.1"/>
    <property type="molecule type" value="Genomic_DNA"/>
</dbReference>
<evidence type="ECO:0000313" key="2">
    <source>
        <dbReference type="Proteomes" id="UP000001694"/>
    </source>
</evidence>
<proteinExistence type="predicted"/>
<dbReference type="KEGG" id="tne:Tneu_0304"/>
<protein>
    <submittedName>
        <fullName evidence="1">Uncharacterized protein</fullName>
    </submittedName>
</protein>
<gene>
    <name evidence="1" type="ordered locus">Tneu_0304</name>
</gene>
<dbReference type="Proteomes" id="UP000001694">
    <property type="component" value="Chromosome"/>
</dbReference>
<keyword evidence="2" id="KW-1185">Reference proteome</keyword>
<reference evidence="1" key="1">
    <citation type="submission" date="2008-03" db="EMBL/GenBank/DDBJ databases">
        <title>Complete sequence of Thermoproteus neutrophilus V24Sta.</title>
        <authorList>
            <consortium name="US DOE Joint Genome Institute"/>
            <person name="Copeland A."/>
            <person name="Lucas S."/>
            <person name="Lapidus A."/>
            <person name="Glavina del Rio T."/>
            <person name="Dalin E."/>
            <person name="Tice H."/>
            <person name="Bruce D."/>
            <person name="Goodwin L."/>
            <person name="Pitluck S."/>
            <person name="Sims D."/>
            <person name="Brettin T."/>
            <person name="Detter J.C."/>
            <person name="Han C."/>
            <person name="Kuske C.R."/>
            <person name="Schmutz J."/>
            <person name="Larimer F."/>
            <person name="Land M."/>
            <person name="Hauser L."/>
            <person name="Kyrpides N."/>
            <person name="Mikhailova N."/>
            <person name="Biddle J.F."/>
            <person name="Zhang Z."/>
            <person name="Fitz-Gibbon S.T."/>
            <person name="Lowe T.M."/>
            <person name="Saltikov C."/>
            <person name="House C.H."/>
            <person name="Richardson P."/>
        </authorList>
    </citation>
    <scope>NUCLEOTIDE SEQUENCE [LARGE SCALE GENOMIC DNA]</scope>
    <source>
        <strain evidence="1">V24Sta</strain>
    </source>
</reference>
<dbReference type="RefSeq" id="WP_012349676.1">
    <property type="nucleotide sequence ID" value="NC_010525.1"/>
</dbReference>
<accession>B1YBC4</accession>
<dbReference type="eggNOG" id="arCOG09799">
    <property type="taxonomic scope" value="Archaea"/>
</dbReference>
<sequence>MRLGVVLGLAIALAVAVVLVVSSAVQPPANEEVSVLRLFISPENGSAVGRWELCGVRIYGRGAFYKAGEVIQTPLKDIPDLPARAREQIKRWEPSEGWEPFGKAEVDTYVYDFYLDIREGPVIQGVEIREMNISYIGSPTEPYPVAAGGRVRWMVDVKAVTSRNATVFFICGSDKEQVAKKAQEIHSLLARK</sequence>
<organism evidence="1 2">
    <name type="scientific">Pyrobaculum neutrophilum (strain DSM 2338 / JCM 9278 / NBRC 100436 / V24Sta)</name>
    <name type="common">Thermoproteus neutrophilus</name>
    <dbReference type="NCBI Taxonomy" id="444157"/>
    <lineage>
        <taxon>Archaea</taxon>
        <taxon>Thermoproteota</taxon>
        <taxon>Thermoprotei</taxon>
        <taxon>Thermoproteales</taxon>
        <taxon>Thermoproteaceae</taxon>
        <taxon>Pyrobaculum</taxon>
    </lineage>
</organism>
<evidence type="ECO:0000313" key="1">
    <source>
        <dbReference type="EMBL" id="ACB39255.1"/>
    </source>
</evidence>